<feature type="domain" description="Nucleoporin Nup120/160 beta-propeller" evidence="4">
    <location>
        <begin position="62"/>
        <end position="581"/>
    </location>
</feature>
<dbReference type="Pfam" id="PF23354">
    <property type="entry name" value="TPR_NUP160_120_M"/>
    <property type="match status" value="1"/>
</dbReference>
<evidence type="ECO:0000256" key="3">
    <source>
        <dbReference type="ARBA" id="ARBA00023242"/>
    </source>
</evidence>
<dbReference type="InterPro" id="IPR056536">
    <property type="entry name" value="TPR_NUP160_C"/>
</dbReference>
<dbReference type="SUPFAM" id="SSF50998">
    <property type="entry name" value="Quinoprotein alcohol dehydrogenase-like"/>
    <property type="match status" value="1"/>
</dbReference>
<keyword evidence="8" id="KW-1185">Reference proteome</keyword>
<dbReference type="InterPro" id="IPR021717">
    <property type="entry name" value="Nucleoporin_Nup160"/>
</dbReference>
<accession>A0A1Y1UQB2</accession>
<dbReference type="EMBL" id="NBSH01000002">
    <property type="protein sequence ID" value="ORX40189.1"/>
    <property type="molecule type" value="Genomic_DNA"/>
</dbReference>
<dbReference type="Pfam" id="PF23347">
    <property type="entry name" value="TPR_Nup160_C"/>
    <property type="match status" value="1"/>
</dbReference>
<comment type="subcellular location">
    <subcellularLocation>
        <location evidence="1">Nucleus</location>
    </subcellularLocation>
</comment>
<organism evidence="7 8">
    <name type="scientific">Kockovaella imperatae</name>
    <dbReference type="NCBI Taxonomy" id="4999"/>
    <lineage>
        <taxon>Eukaryota</taxon>
        <taxon>Fungi</taxon>
        <taxon>Dikarya</taxon>
        <taxon>Basidiomycota</taxon>
        <taxon>Agaricomycotina</taxon>
        <taxon>Tremellomycetes</taxon>
        <taxon>Tremellales</taxon>
        <taxon>Cuniculitremaceae</taxon>
        <taxon>Kockovaella</taxon>
    </lineage>
</organism>
<dbReference type="InterPro" id="IPR059141">
    <property type="entry name" value="Beta-prop_Nup120_160"/>
</dbReference>
<name>A0A1Y1UQB2_9TREE</name>
<keyword evidence="3" id="KW-0539">Nucleus</keyword>
<dbReference type="InterPro" id="IPR015943">
    <property type="entry name" value="WD40/YVTN_repeat-like_dom_sf"/>
</dbReference>
<evidence type="ECO:0000259" key="5">
    <source>
        <dbReference type="Pfam" id="PF23347"/>
    </source>
</evidence>
<dbReference type="GO" id="GO:0017056">
    <property type="term" value="F:structural constituent of nuclear pore"/>
    <property type="evidence" value="ECO:0007669"/>
    <property type="project" value="TreeGrafter"/>
</dbReference>
<dbReference type="PANTHER" id="PTHR21286">
    <property type="entry name" value="NUCLEAR PORE COMPLEX PROTEIN NUP160"/>
    <property type="match status" value="1"/>
</dbReference>
<dbReference type="PANTHER" id="PTHR21286:SF0">
    <property type="entry name" value="NUCLEAR PORE COMPLEX PROTEIN NUP160"/>
    <property type="match status" value="1"/>
</dbReference>
<sequence length="1456" mass="160937">MPSTYVSHQLVAAHLPPPPSLPLSIPELRITTRRSFPGREETDQPLHPAHALSTSYNPDLNVLARVIHNGHRLELRPFDIVKLKSQVRDESGTDTLQILFPEPLRALSEGTIILSNADRKVYIIVVSESNTVYRLSFPLGRFKSERGARFIFMTTGGVEWCEEFDVPEDVISQAGGVCPVAIVDSETVVLGGADGGIIRVIRSLNTWTATHHRVSSRFRLPSLFSSASSDDQVLSFAQYDGEVESTFYALSRDGKLRVWSLDTGALVKTIDVQSAISTSKQVILAGQTGASTSQIIQDASEVNLIRIIETPNASSPYSHVIVVFVGSPGSSTSAGTFAVYRVSRSSNDFFIVGERISSHNTTGGTLRNFDIVPPSAVKDLDTGWTLWTTWDIKGSIICESITMDDLFQFTTYAEPSDPPYLLYEWQTASPHPDTDNMDAAYFDNILSLDPPDPTLPLEHPDIPETFIRHLFYPGRFSSLSLSTALEEYCARLSEYQDWPQLNNSYSCLSRKMAAIVGCTIAMDTHPQTGAPAVDIFRRDTKLEWLGVWSRVRELDKHARWPVGNAVVDDQQIVICRESVLVPISMDTAELIAKFASDDEVLSELSESALAVYPLIDASTSRTHTLVVAAAGEQLLSTLADLPTEDGLSNCLDAFFAQLDLILSSSLQSPVEQIADDLWDEFLDACLTEEERTNTRRVLSECDDLEQGLVSLLDILTDLSASAIGSSQDNLAFAGLGNSIITSTIISVIDVRYTLVRYLVLVAIFHLVESDLTPDTQEGESIIAILARSLALYHRYRALSWLSEQTAEEARQYARDGLQAKRKPNSGDMLTDGFGGLQVGDERSTTDTDGFEVDYSVIHSLLAHQKPQTVQDEVVDLIADGASSFLSSLHVISPDMTDNESRPGDVKLGYLILIDNQPTAARAFTDLYPLSAGMAYVKGRACLELGDSQEASRLLRLASVDVDTEALANILPPAENEDRLTSFYRHVTSLFEEHGLDDFVVTFGEMALNSTGEDDLKDIRTKVFLANLSLKAYEDAYVVLNGASNMDLRKDFLGQLISHMCEANEIGRLNALGFVGLQQEVEKLIRFKARHSDPVRYPNYYKVLYSWHVSRGDYRSAGEIMYLQARRLDTDPGKSSSPLSDLAVMQARSYLASINCMSMVDKTQAWIAIPAPRTAPKREAKRRRVTSYIPESAMGKDKHRMELITLADIKAEYSAVLAKLHLANIVDDIFADGHITIGPSELVGLLVQHAMFDLALSSAASLEVDMTDVFVALASRCVQLSRSSTLSGGVEARSIAFLFSSPITSRLRGPAPALALRYLQVALTRYDSTKSQWKYREAVAETFFEMNLDKRNGWQMPVWLVDWEMNRNAEGWIGKAVKWGWIEEAIDWSMQHLASMDAPELLPGKRAGVAYTPFNLFDRVIAAASESSGKDDARVQEKSQRLRAALKSRVAGLKKVK</sequence>
<protein>
    <submittedName>
        <fullName evidence="7">Nucleoporin Nup120/160-domain-containing protein</fullName>
    </submittedName>
</protein>
<dbReference type="RefSeq" id="XP_021873974.1">
    <property type="nucleotide sequence ID" value="XM_022017397.1"/>
</dbReference>
<reference evidence="7 8" key="1">
    <citation type="submission" date="2017-03" db="EMBL/GenBank/DDBJ databases">
        <title>Widespread Adenine N6-methylation of Active Genes in Fungi.</title>
        <authorList>
            <consortium name="DOE Joint Genome Institute"/>
            <person name="Mondo S.J."/>
            <person name="Dannebaum R.O."/>
            <person name="Kuo R.C."/>
            <person name="Louie K.B."/>
            <person name="Bewick A.J."/>
            <person name="Labutti K."/>
            <person name="Haridas S."/>
            <person name="Kuo A."/>
            <person name="Salamov A."/>
            <person name="Ahrendt S.R."/>
            <person name="Lau R."/>
            <person name="Bowen B.P."/>
            <person name="Lipzen A."/>
            <person name="Sullivan W."/>
            <person name="Andreopoulos W.B."/>
            <person name="Clum A."/>
            <person name="Lindquist E."/>
            <person name="Daum C."/>
            <person name="Northen T.R."/>
            <person name="Ramamoorthy G."/>
            <person name="Schmitz R.J."/>
            <person name="Gryganskyi A."/>
            <person name="Culley D."/>
            <person name="Magnuson J."/>
            <person name="James T.Y."/>
            <person name="O'Malley M.A."/>
            <person name="Stajich J.E."/>
            <person name="Spatafora J.W."/>
            <person name="Visel A."/>
            <person name="Grigoriev I.V."/>
        </authorList>
    </citation>
    <scope>NUCLEOTIDE SEQUENCE [LARGE SCALE GENOMIC DNA]</scope>
    <source>
        <strain evidence="7 8">NRRL Y-17943</strain>
    </source>
</reference>
<feature type="domain" description="NUP160 middle TPR" evidence="6">
    <location>
        <begin position="934"/>
        <end position="1157"/>
    </location>
</feature>
<dbReference type="Gene3D" id="2.130.10.10">
    <property type="entry name" value="YVTN repeat-like/Quinoprotein amine dehydrogenase"/>
    <property type="match status" value="1"/>
</dbReference>
<evidence type="ECO:0000259" key="6">
    <source>
        <dbReference type="Pfam" id="PF23354"/>
    </source>
</evidence>
<evidence type="ECO:0000256" key="2">
    <source>
        <dbReference type="ARBA" id="ARBA00022448"/>
    </source>
</evidence>
<evidence type="ECO:0000256" key="1">
    <source>
        <dbReference type="ARBA" id="ARBA00004123"/>
    </source>
</evidence>
<comment type="caution">
    <text evidence="7">The sequence shown here is derived from an EMBL/GenBank/DDBJ whole genome shotgun (WGS) entry which is preliminary data.</text>
</comment>
<evidence type="ECO:0000313" key="7">
    <source>
        <dbReference type="EMBL" id="ORX40189.1"/>
    </source>
</evidence>
<gene>
    <name evidence="7" type="ORF">BD324DRAFT_641123</name>
</gene>
<dbReference type="GO" id="GO:0005643">
    <property type="term" value="C:nuclear pore"/>
    <property type="evidence" value="ECO:0007669"/>
    <property type="project" value="UniProtKB-ARBA"/>
</dbReference>
<dbReference type="Proteomes" id="UP000193218">
    <property type="component" value="Unassembled WGS sequence"/>
</dbReference>
<feature type="domain" description="NUP160 C-terminal TPR" evidence="5">
    <location>
        <begin position="1205"/>
        <end position="1391"/>
    </location>
</feature>
<dbReference type="InParanoid" id="A0A1Y1UQB2"/>
<dbReference type="GeneID" id="33559206"/>
<proteinExistence type="predicted"/>
<dbReference type="STRING" id="4999.A0A1Y1UQB2"/>
<evidence type="ECO:0000259" key="4">
    <source>
        <dbReference type="Pfam" id="PF11715"/>
    </source>
</evidence>
<keyword evidence="2" id="KW-0813">Transport</keyword>
<evidence type="ECO:0000313" key="8">
    <source>
        <dbReference type="Proteomes" id="UP000193218"/>
    </source>
</evidence>
<dbReference type="Pfam" id="PF11715">
    <property type="entry name" value="Beta-prop_Nup120_160"/>
    <property type="match status" value="1"/>
</dbReference>
<dbReference type="InterPro" id="IPR056535">
    <property type="entry name" value="TPR_NUP160_M"/>
</dbReference>
<dbReference type="OrthoDB" id="67716at2759"/>
<dbReference type="InterPro" id="IPR011047">
    <property type="entry name" value="Quinoprotein_ADH-like_sf"/>
</dbReference>